<gene>
    <name evidence="1" type="ORF">C1H46_009742</name>
</gene>
<name>A0A540N0Y5_MALBA</name>
<proteinExistence type="predicted"/>
<organism evidence="1 2">
    <name type="scientific">Malus baccata</name>
    <name type="common">Siberian crab apple</name>
    <name type="synonym">Pyrus baccata</name>
    <dbReference type="NCBI Taxonomy" id="106549"/>
    <lineage>
        <taxon>Eukaryota</taxon>
        <taxon>Viridiplantae</taxon>
        <taxon>Streptophyta</taxon>
        <taxon>Embryophyta</taxon>
        <taxon>Tracheophyta</taxon>
        <taxon>Spermatophyta</taxon>
        <taxon>Magnoliopsida</taxon>
        <taxon>eudicotyledons</taxon>
        <taxon>Gunneridae</taxon>
        <taxon>Pentapetalae</taxon>
        <taxon>rosids</taxon>
        <taxon>fabids</taxon>
        <taxon>Rosales</taxon>
        <taxon>Rosaceae</taxon>
        <taxon>Amygdaloideae</taxon>
        <taxon>Maleae</taxon>
        <taxon>Malus</taxon>
    </lineage>
</organism>
<dbReference type="Proteomes" id="UP000315295">
    <property type="component" value="Unassembled WGS sequence"/>
</dbReference>
<keyword evidence="2" id="KW-1185">Reference proteome</keyword>
<evidence type="ECO:0000313" key="1">
    <source>
        <dbReference type="EMBL" id="TQE04659.1"/>
    </source>
</evidence>
<reference evidence="1 2" key="1">
    <citation type="journal article" date="2019" name="G3 (Bethesda)">
        <title>Sequencing of a Wild Apple (Malus baccata) Genome Unravels the Differences Between Cultivated and Wild Apple Species Regarding Disease Resistance and Cold Tolerance.</title>
        <authorList>
            <person name="Chen X."/>
        </authorList>
    </citation>
    <scope>NUCLEOTIDE SEQUENCE [LARGE SCALE GENOMIC DNA]</scope>
    <source>
        <strain evidence="2">cv. Shandingzi</strain>
        <tissue evidence="1">Leaves</tissue>
    </source>
</reference>
<dbReference type="AlphaFoldDB" id="A0A540N0Y5"/>
<accession>A0A540N0Y5</accession>
<evidence type="ECO:0000313" key="2">
    <source>
        <dbReference type="Proteomes" id="UP000315295"/>
    </source>
</evidence>
<protein>
    <submittedName>
        <fullName evidence="1">Uncharacterized protein</fullName>
    </submittedName>
</protein>
<comment type="caution">
    <text evidence="1">The sequence shown here is derived from an EMBL/GenBank/DDBJ whole genome shotgun (WGS) entry which is preliminary data.</text>
</comment>
<sequence length="59" mass="6858">MGSERNAKKKLIGREKVFAFSGDMKKRESGEKWGMRKMGSEENGEKAFEFLRSDTIFCY</sequence>
<dbReference type="EMBL" id="VIEB01000136">
    <property type="protein sequence ID" value="TQE04659.1"/>
    <property type="molecule type" value="Genomic_DNA"/>
</dbReference>